<accession>A0A8F8PME9</accession>
<organism evidence="1">
    <name type="scientific">Clandestinovirus</name>
    <dbReference type="NCBI Taxonomy" id="2831644"/>
    <lineage>
        <taxon>Viruses</taxon>
    </lineage>
</organism>
<dbReference type="EMBL" id="MZ420154">
    <property type="protein sequence ID" value="QYA18470.1"/>
    <property type="molecule type" value="Genomic_DNA"/>
</dbReference>
<evidence type="ECO:0000313" key="1">
    <source>
        <dbReference type="EMBL" id="QYA18470.1"/>
    </source>
</evidence>
<gene>
    <name evidence="1" type="ORF">KOM_12_201</name>
</gene>
<name>A0A8F8PME9_9VIRU</name>
<sequence>MSTAATSQGISGIKLTTQFLTTDTLSVSRNATIADLTVTGTADFTQAESITGIGTIATGTNVGPGAGLYRDATTAGNTRTLNFRSVASSDDVIVTQNSTSIILSLDTSRPFNNLSVSGHSTIGTLSTSGNITASNNSVVTGTINYGDTVTGIIPSKFDLAVGGLKKGDLLVYNSSGNLIKLAAGAPGEVLSASPDSVGVKWVALVNLPTPALSDVIGTQTEGTLIYAQSSTPTYGLTAPVNDGTAVGYLRYNRLGTKRWEYNTNWTTQAVDTTSSVLRLANLTVGSVALGTAGTFYTDVKNVNLGALKTDWIIPFDSNTTSKFTSASDTPTRSRLSSIGFNLDKFILGGLYMGNTTVQGTLDNNGVFGNAVKITYTLSRPNSKHCSVTIGGFTDTALKNASVIAYNLPAVAGVAPYFFSGRTSGTPSTWEPSYTTPFTLETYATGTTNATFYTFEITPTVVLIRMPVAIGNSYTFPTMTLHYTVA</sequence>
<protein>
    <submittedName>
        <fullName evidence="1">Uncharacterized protein</fullName>
    </submittedName>
</protein>
<proteinExistence type="predicted"/>
<reference evidence="1" key="1">
    <citation type="submission" date="2021-06" db="EMBL/GenBank/DDBJ databases">
        <authorList>
            <person name="Rolland C."/>
        </authorList>
    </citation>
    <scope>NUCLEOTIDE SEQUENCE</scope>
    <source>
        <strain evidence="1">347.936635</strain>
    </source>
</reference>